<name>A0ABQ9HHP1_9NEOP</name>
<proteinExistence type="predicted"/>
<dbReference type="EMBL" id="JARBHB010000005">
    <property type="protein sequence ID" value="KAJ8883790.1"/>
    <property type="molecule type" value="Genomic_DNA"/>
</dbReference>
<accession>A0ABQ9HHP1</accession>
<comment type="caution">
    <text evidence="1">The sequence shown here is derived from an EMBL/GenBank/DDBJ whole genome shotgun (WGS) entry which is preliminary data.</text>
</comment>
<gene>
    <name evidence="1" type="ORF">PR048_015644</name>
</gene>
<sequence length="115" mass="13640">MNNANNPRLQIRYENTTKGPFTRGYFAAPLTQRRGRENVENCGYIHCLWKDPMRDCYTTCLKICNKIVTNFFLYFRISKNSLYELLSMNEDSIRQQDTVMREAISSDQRLALTRR</sequence>
<protein>
    <submittedName>
        <fullName evidence="1">Uncharacterized protein</fullName>
    </submittedName>
</protein>
<reference evidence="1 2" key="1">
    <citation type="submission" date="2023-02" db="EMBL/GenBank/DDBJ databases">
        <title>LHISI_Scaffold_Assembly.</title>
        <authorList>
            <person name="Stuart O.P."/>
            <person name="Cleave R."/>
            <person name="Magrath M.J.L."/>
            <person name="Mikheyev A.S."/>
        </authorList>
    </citation>
    <scope>NUCLEOTIDE SEQUENCE [LARGE SCALE GENOMIC DNA]</scope>
    <source>
        <strain evidence="1">Daus_M_001</strain>
        <tissue evidence="1">Leg muscle</tissue>
    </source>
</reference>
<keyword evidence="2" id="KW-1185">Reference proteome</keyword>
<organism evidence="1 2">
    <name type="scientific">Dryococelus australis</name>
    <dbReference type="NCBI Taxonomy" id="614101"/>
    <lineage>
        <taxon>Eukaryota</taxon>
        <taxon>Metazoa</taxon>
        <taxon>Ecdysozoa</taxon>
        <taxon>Arthropoda</taxon>
        <taxon>Hexapoda</taxon>
        <taxon>Insecta</taxon>
        <taxon>Pterygota</taxon>
        <taxon>Neoptera</taxon>
        <taxon>Polyneoptera</taxon>
        <taxon>Phasmatodea</taxon>
        <taxon>Verophasmatodea</taxon>
        <taxon>Anareolatae</taxon>
        <taxon>Phasmatidae</taxon>
        <taxon>Eurycanthinae</taxon>
        <taxon>Dryococelus</taxon>
    </lineage>
</organism>
<evidence type="ECO:0000313" key="2">
    <source>
        <dbReference type="Proteomes" id="UP001159363"/>
    </source>
</evidence>
<evidence type="ECO:0000313" key="1">
    <source>
        <dbReference type="EMBL" id="KAJ8883790.1"/>
    </source>
</evidence>
<dbReference type="Proteomes" id="UP001159363">
    <property type="component" value="Chromosome 4"/>
</dbReference>